<protein>
    <submittedName>
        <fullName evidence="3">SHOCT domain-containing protein</fullName>
    </submittedName>
</protein>
<organism evidence="3 4">
    <name type="scientific">Candidatus Clostridium stratigraminis</name>
    <dbReference type="NCBI Taxonomy" id="3381661"/>
    <lineage>
        <taxon>Bacteria</taxon>
        <taxon>Bacillati</taxon>
        <taxon>Bacillota</taxon>
        <taxon>Clostridia</taxon>
        <taxon>Eubacteriales</taxon>
        <taxon>Clostridiaceae</taxon>
        <taxon>Clostridium</taxon>
    </lineage>
</organism>
<dbReference type="EMBL" id="JBJHZZ010000010">
    <property type="protein sequence ID" value="MFL0247854.1"/>
    <property type="molecule type" value="Genomic_DNA"/>
</dbReference>
<evidence type="ECO:0000259" key="2">
    <source>
        <dbReference type="Pfam" id="PF09851"/>
    </source>
</evidence>
<evidence type="ECO:0000313" key="4">
    <source>
        <dbReference type="Proteomes" id="UP001623591"/>
    </source>
</evidence>
<evidence type="ECO:0000256" key="1">
    <source>
        <dbReference type="SAM" id="Phobius"/>
    </source>
</evidence>
<evidence type="ECO:0000313" key="3">
    <source>
        <dbReference type="EMBL" id="MFL0247854.1"/>
    </source>
</evidence>
<dbReference type="Pfam" id="PF09851">
    <property type="entry name" value="SHOCT"/>
    <property type="match status" value="1"/>
</dbReference>
<dbReference type="Proteomes" id="UP001623591">
    <property type="component" value="Unassembled WGS sequence"/>
</dbReference>
<dbReference type="InterPro" id="IPR018649">
    <property type="entry name" value="SHOCT"/>
</dbReference>
<dbReference type="RefSeq" id="WP_406770287.1">
    <property type="nucleotide sequence ID" value="NZ_JBJHZZ010000010.1"/>
</dbReference>
<proteinExistence type="predicted"/>
<feature type="domain" description="SHOCT" evidence="2">
    <location>
        <begin position="58"/>
        <end position="82"/>
    </location>
</feature>
<name>A0ABW8T5J7_9CLOT</name>
<feature type="transmembrane region" description="Helical" evidence="1">
    <location>
        <begin position="20"/>
        <end position="44"/>
    </location>
</feature>
<keyword evidence="1" id="KW-0472">Membrane</keyword>
<reference evidence="3 4" key="1">
    <citation type="submission" date="2024-11" db="EMBL/GenBank/DDBJ databases">
        <authorList>
            <person name="Heng Y.C."/>
            <person name="Lim A.C.H."/>
            <person name="Lee J.K.Y."/>
            <person name="Kittelmann S."/>
        </authorList>
    </citation>
    <scope>NUCLEOTIDE SEQUENCE [LARGE SCALE GENOMIC DNA]</scope>
    <source>
        <strain evidence="3 4">WILCCON 0185</strain>
    </source>
</reference>
<keyword evidence="4" id="KW-1185">Reference proteome</keyword>
<accession>A0ABW8T5J7</accession>
<comment type="caution">
    <text evidence="3">The sequence shown here is derived from an EMBL/GenBank/DDBJ whole genome shotgun (WGS) entry which is preliminary data.</text>
</comment>
<gene>
    <name evidence="3" type="ORF">ACJDUG_12820</name>
</gene>
<keyword evidence="1" id="KW-0812">Transmembrane</keyword>
<keyword evidence="1" id="KW-1133">Transmembrane helix</keyword>
<sequence>MFCGGFGRFGGYGFGPSGSIGYGWMFLAAGFRLLIFIGLIILAVKLYKKYSNKSNASMRILDEKFAKGEISEEEYLRRKTILSQNN</sequence>